<feature type="transmembrane region" description="Helical" evidence="5">
    <location>
        <begin position="101"/>
        <end position="127"/>
    </location>
</feature>
<dbReference type="SUPFAM" id="SSF48652">
    <property type="entry name" value="Tetraspanin"/>
    <property type="match status" value="1"/>
</dbReference>
<name>A0ABM0MEP1_SACKO</name>
<comment type="subcellular location">
    <subcellularLocation>
        <location evidence="1">Membrane</location>
        <topology evidence="1">Multi-pass membrane protein</topology>
    </subcellularLocation>
</comment>
<evidence type="ECO:0000256" key="3">
    <source>
        <dbReference type="ARBA" id="ARBA00022989"/>
    </source>
</evidence>
<accession>A0ABM0MEP1</accession>
<keyword evidence="3 5" id="KW-1133">Transmembrane helix</keyword>
<evidence type="ECO:0000313" key="7">
    <source>
        <dbReference type="RefSeq" id="XP_006818482.1"/>
    </source>
</evidence>
<evidence type="ECO:0000256" key="4">
    <source>
        <dbReference type="ARBA" id="ARBA00023136"/>
    </source>
</evidence>
<sequence length="138" mass="15590">MTAGIWGYVNIGQLENLLEHETKITVTEKYPNDKATRYTVDYTQRNLQCCGAYNYRDWLTSNQDVPESCYCEFDCEGVVTDDNIYSLGCTSALYSFFERNLYIIGGVGIAIGLVQVLGMIFAVLLCCNIRKNSDAEYV</sequence>
<evidence type="ECO:0000313" key="6">
    <source>
        <dbReference type="Proteomes" id="UP000694865"/>
    </source>
</evidence>
<proteinExistence type="predicted"/>
<keyword evidence="2 5" id="KW-0812">Transmembrane</keyword>
<dbReference type="CDD" id="cd03127">
    <property type="entry name" value="tetraspanin_LEL"/>
    <property type="match status" value="1"/>
</dbReference>
<keyword evidence="4 5" id="KW-0472">Membrane</keyword>
<dbReference type="PANTHER" id="PTHR19282:SF551">
    <property type="entry name" value="RE08073P-RELATED"/>
    <property type="match status" value="1"/>
</dbReference>
<keyword evidence="6" id="KW-1185">Reference proteome</keyword>
<organism evidence="6 7">
    <name type="scientific">Saccoglossus kowalevskii</name>
    <name type="common">Acorn worm</name>
    <dbReference type="NCBI Taxonomy" id="10224"/>
    <lineage>
        <taxon>Eukaryota</taxon>
        <taxon>Metazoa</taxon>
        <taxon>Hemichordata</taxon>
        <taxon>Enteropneusta</taxon>
        <taxon>Harrimaniidae</taxon>
        <taxon>Saccoglossus</taxon>
    </lineage>
</organism>
<evidence type="ECO:0000256" key="5">
    <source>
        <dbReference type="SAM" id="Phobius"/>
    </source>
</evidence>
<dbReference type="RefSeq" id="XP_006818482.1">
    <property type="nucleotide sequence ID" value="XM_006818419.1"/>
</dbReference>
<dbReference type="PANTHER" id="PTHR19282">
    <property type="entry name" value="TETRASPANIN"/>
    <property type="match status" value="1"/>
</dbReference>
<dbReference type="InterPro" id="IPR018499">
    <property type="entry name" value="Tetraspanin/Peripherin"/>
</dbReference>
<dbReference type="GeneID" id="100367679"/>
<dbReference type="Proteomes" id="UP000694865">
    <property type="component" value="Unplaced"/>
</dbReference>
<dbReference type="Gene3D" id="1.10.1450.10">
    <property type="entry name" value="Tetraspanin"/>
    <property type="match status" value="1"/>
</dbReference>
<dbReference type="Pfam" id="PF00335">
    <property type="entry name" value="Tetraspanin"/>
    <property type="match status" value="1"/>
</dbReference>
<protein>
    <submittedName>
        <fullName evidence="7">CD151 antigen-like</fullName>
    </submittedName>
</protein>
<evidence type="ECO:0000256" key="2">
    <source>
        <dbReference type="ARBA" id="ARBA00022692"/>
    </source>
</evidence>
<evidence type="ECO:0000256" key="1">
    <source>
        <dbReference type="ARBA" id="ARBA00004141"/>
    </source>
</evidence>
<dbReference type="InterPro" id="IPR008952">
    <property type="entry name" value="Tetraspanin_EC2_sf"/>
</dbReference>
<gene>
    <name evidence="7" type="primary">LOC100367679</name>
</gene>
<reference evidence="7" key="1">
    <citation type="submission" date="2025-08" db="UniProtKB">
        <authorList>
            <consortium name="RefSeq"/>
        </authorList>
    </citation>
    <scope>IDENTIFICATION</scope>
    <source>
        <tissue evidence="7">Testes</tissue>
    </source>
</reference>